<keyword evidence="4" id="KW-1185">Reference proteome</keyword>
<feature type="signal peptide" evidence="1">
    <location>
        <begin position="1"/>
        <end position="28"/>
    </location>
</feature>
<dbReference type="Proteomes" id="UP001161325">
    <property type="component" value="Unassembled WGS sequence"/>
</dbReference>
<evidence type="ECO:0000313" key="3">
    <source>
        <dbReference type="EMBL" id="GLC27020.1"/>
    </source>
</evidence>
<evidence type="ECO:0000313" key="4">
    <source>
        <dbReference type="Proteomes" id="UP001161325"/>
    </source>
</evidence>
<gene>
    <name evidence="3" type="ORF">rosag_35330</name>
</gene>
<dbReference type="EMBL" id="BRXS01000005">
    <property type="protein sequence ID" value="GLC27020.1"/>
    <property type="molecule type" value="Genomic_DNA"/>
</dbReference>
<keyword evidence="1" id="KW-0732">Signal</keyword>
<protein>
    <recommendedName>
        <fullName evidence="2">Ice-binding protein C-terminal domain-containing protein</fullName>
    </recommendedName>
</protein>
<sequence>MRLSASLARPRAALAIALAAASPAAAQALPEGTVYHGGAISVRDNFETSSSIRITDAGTVPFTGQNVFVRLNGFVDAAAGDLRLYLLYMPGSSGDATRAVQLFDWAAAGYHSPRSFDGTYVFGSTFATPMPVGGVVRPGEYAAFTPDFSEAFNGVALNGRWTLVVNDWYSNGGAEIGSWDLIVAGPTTTTAPEPATVVLVGSGLAAVSALARRRRRV</sequence>
<dbReference type="Pfam" id="PF07589">
    <property type="entry name" value="PEP-CTERM"/>
    <property type="match status" value="1"/>
</dbReference>
<name>A0AA37Q5M2_9BACT</name>
<reference evidence="3" key="1">
    <citation type="submission" date="2022-08" db="EMBL/GenBank/DDBJ databases">
        <title>Draft genome sequencing of Roseisolibacter agri AW1220.</title>
        <authorList>
            <person name="Tobiishi Y."/>
            <person name="Tonouchi A."/>
        </authorList>
    </citation>
    <scope>NUCLEOTIDE SEQUENCE</scope>
    <source>
        <strain evidence="3">AW1220</strain>
    </source>
</reference>
<feature type="chain" id="PRO_5041274378" description="Ice-binding protein C-terminal domain-containing protein" evidence="1">
    <location>
        <begin position="29"/>
        <end position="217"/>
    </location>
</feature>
<dbReference type="InterPro" id="IPR013424">
    <property type="entry name" value="Ice-binding_C"/>
</dbReference>
<proteinExistence type="predicted"/>
<evidence type="ECO:0000256" key="1">
    <source>
        <dbReference type="SAM" id="SignalP"/>
    </source>
</evidence>
<accession>A0AA37Q5M2</accession>
<dbReference type="Gene3D" id="2.60.120.260">
    <property type="entry name" value="Galactose-binding domain-like"/>
    <property type="match status" value="1"/>
</dbReference>
<comment type="caution">
    <text evidence="3">The sequence shown here is derived from an EMBL/GenBank/DDBJ whole genome shotgun (WGS) entry which is preliminary data.</text>
</comment>
<dbReference type="NCBIfam" id="TIGR02595">
    <property type="entry name" value="PEP_CTERM"/>
    <property type="match status" value="1"/>
</dbReference>
<dbReference type="AlphaFoldDB" id="A0AA37Q5M2"/>
<organism evidence="3 4">
    <name type="scientific">Roseisolibacter agri</name>
    <dbReference type="NCBI Taxonomy" id="2014610"/>
    <lineage>
        <taxon>Bacteria</taxon>
        <taxon>Pseudomonadati</taxon>
        <taxon>Gemmatimonadota</taxon>
        <taxon>Gemmatimonadia</taxon>
        <taxon>Gemmatimonadales</taxon>
        <taxon>Gemmatimonadaceae</taxon>
        <taxon>Roseisolibacter</taxon>
    </lineage>
</organism>
<dbReference type="RefSeq" id="WP_284351468.1">
    <property type="nucleotide sequence ID" value="NZ_BRXS01000005.1"/>
</dbReference>
<evidence type="ECO:0000259" key="2">
    <source>
        <dbReference type="Pfam" id="PF07589"/>
    </source>
</evidence>
<feature type="domain" description="Ice-binding protein C-terminal" evidence="2">
    <location>
        <begin position="191"/>
        <end position="215"/>
    </location>
</feature>